<protein>
    <submittedName>
        <fullName evidence="3">TGT domain-containing protein</fullName>
    </submittedName>
</protein>
<dbReference type="InterPro" id="IPR002616">
    <property type="entry name" value="tRNA_ribo_trans-like"/>
</dbReference>
<dbReference type="SUPFAM" id="SSF51713">
    <property type="entry name" value="tRNA-guanine transglycosylase"/>
    <property type="match status" value="1"/>
</dbReference>
<name>A0A1I7VRS4_LOALO</name>
<sequence length="423" mass="49018">MFDYGTPEGCSNKRLEKALERTVKFSRELLRSDSFEGSAALIALCGGHSPSHHERCASTIGSLSKGSGFVLDVMQFAKRLRVFPKKPKMKSKVDTTDITVPLESSSPEVSGSIGSLDPVIVESEFDKNIIKDLLAGVWAHISPSHLRLVNGAFSPAEVVALTHLGVDLFDSSYAIFLAEQGKAFVCGENFPEETTFSVFDFTDTLYADDFRPLCKSCSCYTCTHYTRSYLRHLTNTMELLGPVLLVIHNMQEYERMFALLRKNLSRTYMCQKCQVGKNNSRKEETRGLRLDKRFDWVGPPDDISKIRPVRLRRLSNETEQERKYREAREALIQWSSQFWAHHNTLFEKKKAEFIEQRKKNLGRLEHSSALDMSEFYKEFLDEHYDSLTNYNREWYYKNLKLFWPAFKVQLIRFRRTLSQFLRR</sequence>
<dbReference type="InterPro" id="IPR018796">
    <property type="entry name" value="COA8"/>
</dbReference>
<dbReference type="InterPro" id="IPR036511">
    <property type="entry name" value="TGT-like_sf"/>
</dbReference>
<proteinExistence type="predicted"/>
<accession>A0A1I7VRS4</accession>
<dbReference type="eggNOG" id="KOG3909">
    <property type="taxonomic scope" value="Eukaryota"/>
</dbReference>
<dbReference type="Pfam" id="PF10231">
    <property type="entry name" value="COA8"/>
    <property type="match status" value="1"/>
</dbReference>
<evidence type="ECO:0000259" key="1">
    <source>
        <dbReference type="Pfam" id="PF01702"/>
    </source>
</evidence>
<dbReference type="PANTHER" id="PTHR46064">
    <property type="entry name" value="QUEUINE TRNA-RIBOSYLTRANSFERASE ACCESSORY SUBUNIT 2"/>
    <property type="match status" value="1"/>
</dbReference>
<reference evidence="3" key="2">
    <citation type="submission" date="2016-11" db="UniProtKB">
        <authorList>
            <consortium name="WormBaseParasite"/>
        </authorList>
    </citation>
    <scope>IDENTIFICATION</scope>
</reference>
<dbReference type="InterPro" id="IPR050852">
    <property type="entry name" value="Queuine_tRNA-ribosyltrfase"/>
</dbReference>
<dbReference type="STRING" id="7209.A0A1I7VRS4"/>
<dbReference type="Pfam" id="PF01702">
    <property type="entry name" value="TGT"/>
    <property type="match status" value="1"/>
</dbReference>
<reference evidence="2" key="1">
    <citation type="submission" date="2012-04" db="EMBL/GenBank/DDBJ databases">
        <title>The Genome Sequence of Loa loa.</title>
        <authorList>
            <consortium name="The Broad Institute Genome Sequencing Platform"/>
            <consortium name="Broad Institute Genome Sequencing Center for Infectious Disease"/>
            <person name="Nutman T.B."/>
            <person name="Fink D.L."/>
            <person name="Russ C."/>
            <person name="Young S."/>
            <person name="Zeng Q."/>
            <person name="Gargeya S."/>
            <person name="Alvarado L."/>
            <person name="Berlin A."/>
            <person name="Chapman S.B."/>
            <person name="Chen Z."/>
            <person name="Freedman E."/>
            <person name="Gellesch M."/>
            <person name="Goldberg J."/>
            <person name="Griggs A."/>
            <person name="Gujja S."/>
            <person name="Heilman E.R."/>
            <person name="Heiman D."/>
            <person name="Howarth C."/>
            <person name="Mehta T."/>
            <person name="Neiman D."/>
            <person name="Pearson M."/>
            <person name="Roberts A."/>
            <person name="Saif S."/>
            <person name="Shea T."/>
            <person name="Shenoy N."/>
            <person name="Sisk P."/>
            <person name="Stolte C."/>
            <person name="Sykes S."/>
            <person name="White J."/>
            <person name="Yandava C."/>
            <person name="Haas B."/>
            <person name="Henn M.R."/>
            <person name="Nusbaum C."/>
            <person name="Birren B."/>
        </authorList>
    </citation>
    <scope>NUCLEOTIDE SEQUENCE [LARGE SCALE GENOMIC DNA]</scope>
</reference>
<dbReference type="Gene3D" id="3.20.20.105">
    <property type="entry name" value="Queuine tRNA-ribosyltransferase-like"/>
    <property type="match status" value="1"/>
</dbReference>
<evidence type="ECO:0000313" key="3">
    <source>
        <dbReference type="WBParaSite" id="EN70_553"/>
    </source>
</evidence>
<dbReference type="PANTHER" id="PTHR46064:SF1">
    <property type="entry name" value="QUEUINE TRNA-RIBOSYLTRANSFERASE ACCESSORY SUBUNIT 2"/>
    <property type="match status" value="1"/>
</dbReference>
<organism evidence="2 3">
    <name type="scientific">Loa loa</name>
    <name type="common">Eye worm</name>
    <name type="synonym">Filaria loa</name>
    <dbReference type="NCBI Taxonomy" id="7209"/>
    <lineage>
        <taxon>Eukaryota</taxon>
        <taxon>Metazoa</taxon>
        <taxon>Ecdysozoa</taxon>
        <taxon>Nematoda</taxon>
        <taxon>Chromadorea</taxon>
        <taxon>Rhabditida</taxon>
        <taxon>Spirurina</taxon>
        <taxon>Spiruromorpha</taxon>
        <taxon>Filarioidea</taxon>
        <taxon>Onchocercidae</taxon>
        <taxon>Loa</taxon>
    </lineage>
</organism>
<dbReference type="WBParaSite" id="EN70_553">
    <property type="protein sequence ID" value="EN70_553"/>
    <property type="gene ID" value="EN70_553"/>
</dbReference>
<dbReference type="NCBIfam" id="TIGR00449">
    <property type="entry name" value="tgt_general"/>
    <property type="match status" value="1"/>
</dbReference>
<dbReference type="Proteomes" id="UP000095285">
    <property type="component" value="Unassembled WGS sequence"/>
</dbReference>
<dbReference type="GO" id="GO:0097193">
    <property type="term" value="P:intrinsic apoptotic signaling pathway"/>
    <property type="evidence" value="ECO:0007669"/>
    <property type="project" value="InterPro"/>
</dbReference>
<dbReference type="AlphaFoldDB" id="A0A1I7VRS4"/>
<feature type="domain" description="tRNA-guanine(15) transglycosylase-like" evidence="1">
    <location>
        <begin position="126"/>
        <end position="265"/>
    </location>
</feature>
<keyword evidence="2" id="KW-1185">Reference proteome</keyword>
<dbReference type="GO" id="GO:0006400">
    <property type="term" value="P:tRNA modification"/>
    <property type="evidence" value="ECO:0007669"/>
    <property type="project" value="InterPro"/>
</dbReference>
<evidence type="ECO:0000313" key="2">
    <source>
        <dbReference type="Proteomes" id="UP000095285"/>
    </source>
</evidence>